<evidence type="ECO:0000256" key="1">
    <source>
        <dbReference type="ARBA" id="ARBA00022729"/>
    </source>
</evidence>
<organism evidence="4 5">
    <name type="scientific">Staphylococcus phage SAP33</name>
    <dbReference type="NCBI Taxonomy" id="2588090"/>
    <lineage>
        <taxon>Viruses</taxon>
        <taxon>Duplodnaviria</taxon>
        <taxon>Heunggongvirae</taxon>
        <taxon>Uroviricota</taxon>
        <taxon>Caudoviricetes</taxon>
        <taxon>Azeredovirinae</taxon>
        <taxon>Dubowvirus</taxon>
        <taxon>Dubowvirus SAP33</taxon>
    </lineage>
</organism>
<gene>
    <name evidence="4" type="ORF">SAP33_00011</name>
</gene>
<evidence type="ECO:0000313" key="5">
    <source>
        <dbReference type="Proteomes" id="UP000318464"/>
    </source>
</evidence>
<keyword evidence="5" id="KW-1185">Reference proteome</keyword>
<sequence length="309" mass="34455">MRRLLGLILASTLILGACGSSGDKKESNDEKTSVDENKAQFKNDTLVLDQAVLKIKDVFLINDKDNKKSKKKLIAFKYEVKSKVDDDKITSTNVWIASMSATQDSKDTVNKLEMDITPNTGKLGEWNKHSFDKIKKGGTAKGLVTYQLQNDNEVTLHATKGSEDKKLGTKKIDISKLKTVDYSVMEDFDNPTTKEESQGDSDKVSSAEEQSDENKQNTSNSNKNQTQNNPTSNKNNNAPVKDEFSSDTSYNAYQEAKRATEENKRQNGGHTAGIGGSWAVQDGQDYNSWKKAQNDFDNFKRQNSEVIQQ</sequence>
<dbReference type="PROSITE" id="PS51257">
    <property type="entry name" value="PROKAR_LIPOPROTEIN"/>
    <property type="match status" value="1"/>
</dbReference>
<feature type="region of interest" description="Disordered" evidence="2">
    <location>
        <begin position="188"/>
        <end position="286"/>
    </location>
</feature>
<name>A0A513ZXN9_9CAUD</name>
<reference evidence="4 5" key="1">
    <citation type="submission" date="2019-04" db="EMBL/GenBank/DDBJ databases">
        <title>Complete genome sequence of bacteriphages infecting S. aurues.</title>
        <authorList>
            <person name="Yu J.-H."/>
            <person name="Park J.-H."/>
            <person name="Chang H.-J."/>
            <person name="Lim J.-A."/>
        </authorList>
    </citation>
    <scope>NUCLEOTIDE SEQUENCE [LARGE SCALE GENOMIC DNA]</scope>
</reference>
<dbReference type="Pfam" id="PF16729">
    <property type="entry name" value="DUF5067"/>
    <property type="match status" value="1"/>
</dbReference>
<feature type="domain" description="DUF5067" evidence="3">
    <location>
        <begin position="27"/>
        <end position="160"/>
    </location>
</feature>
<dbReference type="EMBL" id="MK801682">
    <property type="protein sequence ID" value="QDH45459.1"/>
    <property type="molecule type" value="Genomic_DNA"/>
</dbReference>
<dbReference type="InterPro" id="IPR031989">
    <property type="entry name" value="DUF5067"/>
</dbReference>
<protein>
    <recommendedName>
        <fullName evidence="3">DUF5067 domain-containing protein</fullName>
    </recommendedName>
</protein>
<feature type="compositionally biased region" description="Basic and acidic residues" evidence="2">
    <location>
        <begin position="255"/>
        <end position="265"/>
    </location>
</feature>
<feature type="compositionally biased region" description="Basic and acidic residues" evidence="2">
    <location>
        <begin position="192"/>
        <end position="206"/>
    </location>
</feature>
<proteinExistence type="predicted"/>
<evidence type="ECO:0000259" key="3">
    <source>
        <dbReference type="Pfam" id="PF16729"/>
    </source>
</evidence>
<feature type="compositionally biased region" description="Low complexity" evidence="2">
    <location>
        <begin position="216"/>
        <end position="237"/>
    </location>
</feature>
<dbReference type="Gene3D" id="2.60.40.1240">
    <property type="match status" value="1"/>
</dbReference>
<evidence type="ECO:0000256" key="2">
    <source>
        <dbReference type="SAM" id="MobiDB-lite"/>
    </source>
</evidence>
<evidence type="ECO:0000313" key="4">
    <source>
        <dbReference type="EMBL" id="QDH45459.1"/>
    </source>
</evidence>
<dbReference type="Proteomes" id="UP000318464">
    <property type="component" value="Segment"/>
</dbReference>
<keyword evidence="1" id="KW-0732">Signal</keyword>
<dbReference type="InterPro" id="IPR029050">
    <property type="entry name" value="Immunoprotect_excell_Ig-like"/>
</dbReference>
<accession>A0A513ZXN9</accession>